<comment type="catalytic activity">
    <reaction evidence="1">
        <text>S-ubiquitinyl-[E2 ubiquitin-conjugating enzyme]-L-cysteine + [acceptor protein]-L-lysine = [E2 ubiquitin-conjugating enzyme]-L-cysteine + N(6)-ubiquitinyl-[acceptor protein]-L-lysine.</text>
        <dbReference type="EC" id="2.3.2.26"/>
    </reaction>
</comment>
<evidence type="ECO:0000256" key="3">
    <source>
        <dbReference type="ARBA" id="ARBA00022679"/>
    </source>
</evidence>
<dbReference type="InterPro" id="IPR035983">
    <property type="entry name" value="Hect_E3_ubiquitin_ligase"/>
</dbReference>
<dbReference type="PANTHER" id="PTHR45700:SF8">
    <property type="entry name" value="HECT-TYPE E3 UBIQUITIN TRANSFERASE"/>
    <property type="match status" value="1"/>
</dbReference>
<evidence type="ECO:0000256" key="5">
    <source>
        <dbReference type="PROSITE-ProRule" id="PRU00104"/>
    </source>
</evidence>
<dbReference type="PANTHER" id="PTHR45700">
    <property type="entry name" value="UBIQUITIN-PROTEIN LIGASE E3C"/>
    <property type="match status" value="1"/>
</dbReference>
<dbReference type="Gene3D" id="3.90.1750.10">
    <property type="entry name" value="Hect, E3 ligase catalytic domains"/>
    <property type="match status" value="1"/>
</dbReference>
<keyword evidence="4 5" id="KW-0833">Ubl conjugation pathway</keyword>
<keyword evidence="9" id="KW-1185">Reference proteome</keyword>
<proteinExistence type="predicted"/>
<gene>
    <name evidence="8" type="ORF">HK097_007043</name>
</gene>
<evidence type="ECO:0000313" key="9">
    <source>
        <dbReference type="Proteomes" id="UP001212841"/>
    </source>
</evidence>
<dbReference type="GO" id="GO:0000209">
    <property type="term" value="P:protein polyubiquitination"/>
    <property type="evidence" value="ECO:0007669"/>
    <property type="project" value="InterPro"/>
</dbReference>
<dbReference type="SUPFAM" id="SSF56204">
    <property type="entry name" value="Hect, E3 ligase catalytic domain"/>
    <property type="match status" value="1"/>
</dbReference>
<protein>
    <recommendedName>
        <fullName evidence="2">HECT-type E3 ubiquitin transferase</fullName>
        <ecNumber evidence="2">2.3.2.26</ecNumber>
    </recommendedName>
</protein>
<keyword evidence="3" id="KW-0808">Transferase</keyword>
<feature type="compositionally biased region" description="Polar residues" evidence="6">
    <location>
        <begin position="19"/>
        <end position="40"/>
    </location>
</feature>
<dbReference type="EMBL" id="JADGJD010000341">
    <property type="protein sequence ID" value="KAJ3051954.1"/>
    <property type="molecule type" value="Genomic_DNA"/>
</dbReference>
<evidence type="ECO:0000256" key="6">
    <source>
        <dbReference type="SAM" id="MobiDB-lite"/>
    </source>
</evidence>
<name>A0AAD5SK16_9FUNG</name>
<evidence type="ECO:0000256" key="2">
    <source>
        <dbReference type="ARBA" id="ARBA00012485"/>
    </source>
</evidence>
<reference evidence="8" key="1">
    <citation type="submission" date="2020-05" db="EMBL/GenBank/DDBJ databases">
        <title>Phylogenomic resolution of chytrid fungi.</title>
        <authorList>
            <person name="Stajich J.E."/>
            <person name="Amses K."/>
            <person name="Simmons R."/>
            <person name="Seto K."/>
            <person name="Myers J."/>
            <person name="Bonds A."/>
            <person name="Quandt C.A."/>
            <person name="Barry K."/>
            <person name="Liu P."/>
            <person name="Grigoriev I."/>
            <person name="Longcore J.E."/>
            <person name="James T.Y."/>
        </authorList>
    </citation>
    <scope>NUCLEOTIDE SEQUENCE</scope>
    <source>
        <strain evidence="8">JEL0318</strain>
    </source>
</reference>
<dbReference type="Pfam" id="PF00632">
    <property type="entry name" value="HECT"/>
    <property type="match status" value="1"/>
</dbReference>
<dbReference type="Gene3D" id="3.30.2160.10">
    <property type="entry name" value="Hect, E3 ligase catalytic domain"/>
    <property type="match status" value="1"/>
</dbReference>
<comment type="caution">
    <text evidence="8">The sequence shown here is derived from an EMBL/GenBank/DDBJ whole genome shotgun (WGS) entry which is preliminary data.</text>
</comment>
<organism evidence="8 9">
    <name type="scientific">Rhizophlyctis rosea</name>
    <dbReference type="NCBI Taxonomy" id="64517"/>
    <lineage>
        <taxon>Eukaryota</taxon>
        <taxon>Fungi</taxon>
        <taxon>Fungi incertae sedis</taxon>
        <taxon>Chytridiomycota</taxon>
        <taxon>Chytridiomycota incertae sedis</taxon>
        <taxon>Chytridiomycetes</taxon>
        <taxon>Rhizophlyctidales</taxon>
        <taxon>Rhizophlyctidaceae</taxon>
        <taxon>Rhizophlyctis</taxon>
    </lineage>
</organism>
<dbReference type="SMART" id="SM00119">
    <property type="entry name" value="HECTc"/>
    <property type="match status" value="1"/>
</dbReference>
<dbReference type="GO" id="GO:0061630">
    <property type="term" value="F:ubiquitin protein ligase activity"/>
    <property type="evidence" value="ECO:0007669"/>
    <property type="project" value="UniProtKB-EC"/>
</dbReference>
<dbReference type="EC" id="2.3.2.26" evidence="2"/>
<comment type="caution">
    <text evidence="5">Lacks conserved residue(s) required for the propagation of feature annotation.</text>
</comment>
<dbReference type="PROSITE" id="PS50237">
    <property type="entry name" value="HECT"/>
    <property type="match status" value="1"/>
</dbReference>
<feature type="region of interest" description="Disordered" evidence="6">
    <location>
        <begin position="14"/>
        <end position="77"/>
    </location>
</feature>
<evidence type="ECO:0000256" key="4">
    <source>
        <dbReference type="ARBA" id="ARBA00022786"/>
    </source>
</evidence>
<dbReference type="AlphaFoldDB" id="A0AAD5SK16"/>
<dbReference type="Gene3D" id="3.30.2410.10">
    <property type="entry name" value="Hect, E3 ligase catalytic domain"/>
    <property type="match status" value="1"/>
</dbReference>
<dbReference type="Proteomes" id="UP001212841">
    <property type="component" value="Unassembled WGS sequence"/>
</dbReference>
<evidence type="ECO:0000259" key="7">
    <source>
        <dbReference type="PROSITE" id="PS50237"/>
    </source>
</evidence>
<dbReference type="CDD" id="cd00078">
    <property type="entry name" value="HECTc"/>
    <property type="match status" value="1"/>
</dbReference>
<sequence length="730" mass="82541">MDLPSLFSASLGFFKKDTSPSTSGENTPARTLSPSNSISSFLDIEDEASTAGPRPRGSPLKYMTHGHGHGSDGTDAEDEQELSLRYLTLPLLKLAVKTYQPQEGGVSAGGQGWNVLVDGQQVDSLGVKGDPKFLVNTIRTVFSSSQALNSSFLADDNRAHPSGLDIPSIREAYDILLHLEPKELFVMTLVNALEILLSKLHLNLKRLQSSSAKPLRQILILLENPLFRESTYHDSLLKKLCLVVGGLRSKSRATVSDWLSSYDSNNFSTIVSTFHQYIDSHFNPTSRPDEALICCIKVLSTLYHANERAPQPLHPISSFYNMTLSRKPNFKEEYRIWKRTLDKSPPVTDFSFFNYPFLFDPVAKSRIMHIDAMVQMSLEFEDAFVHQALVIHAQRFLIDSPKVEKLEEDLKRQTNPFLVLEIRRDRFVGDVLNQITKKEADLKKPLKVKFVGGGEEGMDQGGVQKEFFQVLVGMLLDPSYGMFTYDDETRFSWINGASLEPERHFELIGTVFGLALYNGVMVGVNFPRLFWKKILDEVPTLADVKEAFPSLGRGLEQLLEWEDGDVADIFLRTFEISYDVYGQVKSFPLVDGGEELLVTNENRKEYVDLYVQHYTVQSVKRQFSAFRRGFWKVCGGKALQMCRPSELELMVCGIPSMNLDFVALEETAQYDDGYEPSHYVIEWFWDIVHEMNLEKKKKLLEFVTASDRVPAKGLGGLTFVIQRNGPDSDR</sequence>
<dbReference type="InterPro" id="IPR000569">
    <property type="entry name" value="HECT_dom"/>
</dbReference>
<dbReference type="InterPro" id="IPR044611">
    <property type="entry name" value="E3A/B/C-like"/>
</dbReference>
<evidence type="ECO:0000256" key="1">
    <source>
        <dbReference type="ARBA" id="ARBA00000885"/>
    </source>
</evidence>
<feature type="domain" description="HECT" evidence="7">
    <location>
        <begin position="438"/>
        <end position="730"/>
    </location>
</feature>
<evidence type="ECO:0000313" key="8">
    <source>
        <dbReference type="EMBL" id="KAJ3051954.1"/>
    </source>
</evidence>
<accession>A0AAD5SK16</accession>